<protein>
    <submittedName>
        <fullName evidence="3">Pre-mRNA-splicing factor cwc26</fullName>
    </submittedName>
</protein>
<dbReference type="PANTHER" id="PTHR31809:SF0">
    <property type="entry name" value="BUD13 HOMOLOG"/>
    <property type="match status" value="1"/>
</dbReference>
<feature type="region of interest" description="Disordered" evidence="2">
    <location>
        <begin position="112"/>
        <end position="242"/>
    </location>
</feature>
<name>A0A9W8I698_9FUNG</name>
<proteinExistence type="inferred from homology"/>
<dbReference type="AlphaFoldDB" id="A0A9W8I698"/>
<evidence type="ECO:0000313" key="3">
    <source>
        <dbReference type="EMBL" id="KAJ2846633.1"/>
    </source>
</evidence>
<feature type="compositionally biased region" description="Basic and acidic residues" evidence="2">
    <location>
        <begin position="214"/>
        <end position="233"/>
    </location>
</feature>
<dbReference type="Proteomes" id="UP001139887">
    <property type="component" value="Unassembled WGS sequence"/>
</dbReference>
<dbReference type="Pfam" id="PF09736">
    <property type="entry name" value="Bud13"/>
    <property type="match status" value="1"/>
</dbReference>
<dbReference type="OrthoDB" id="6022at2759"/>
<reference evidence="3" key="1">
    <citation type="submission" date="2022-07" db="EMBL/GenBank/DDBJ databases">
        <title>Phylogenomic reconstructions and comparative analyses of Kickxellomycotina fungi.</title>
        <authorList>
            <person name="Reynolds N.K."/>
            <person name="Stajich J.E."/>
            <person name="Barry K."/>
            <person name="Grigoriev I.V."/>
            <person name="Crous P."/>
            <person name="Smith M.E."/>
        </authorList>
    </citation>
    <scope>NUCLEOTIDE SEQUENCE</scope>
    <source>
        <strain evidence="3">NRRL 1566</strain>
    </source>
</reference>
<comment type="similarity">
    <text evidence="1">Belongs to the CWC26 family.</text>
</comment>
<sequence>MSSLNDYLAKHYGSSSSKKKRKSKKDRESQPAESAFGVNLVIADDDDSIAINKPSPPKEKPKPAVAKPRFRDTASSWQTIQQPKLLDELAMDQDEQPIIAEGAELLEEFKAEQKQKEEEMRRQEEERQRQVNVSKEIKQSVVNPAYKPSAEKSPEPKMRYGLQTAQAVKEDTERERASYLRKLQESSDEISGRGAQTVYRDPKTGKIIDAQQMLKDEEDKKRRREQLKEKQKEWNQGLVQQRERAEELRKLAQVRQAGSAALESDLDAEQRAKMRWNDPAQKFLENKDSSRDVNKYPEYKGYAPPNRFGIRPGYRWDGVDRSNGFEKELFKSQAAADAQKSQDYAYSVADW</sequence>
<dbReference type="GO" id="GO:0000398">
    <property type="term" value="P:mRNA splicing, via spliceosome"/>
    <property type="evidence" value="ECO:0007669"/>
    <property type="project" value="TreeGrafter"/>
</dbReference>
<dbReference type="GO" id="GO:0003723">
    <property type="term" value="F:RNA binding"/>
    <property type="evidence" value="ECO:0007669"/>
    <property type="project" value="TreeGrafter"/>
</dbReference>
<feature type="compositionally biased region" description="Basic and acidic residues" evidence="2">
    <location>
        <begin position="149"/>
        <end position="158"/>
    </location>
</feature>
<comment type="caution">
    <text evidence="3">The sequence shown here is derived from an EMBL/GenBank/DDBJ whole genome shotgun (WGS) entry which is preliminary data.</text>
</comment>
<feature type="compositionally biased region" description="Basic and acidic residues" evidence="2">
    <location>
        <begin position="168"/>
        <end position="185"/>
    </location>
</feature>
<evidence type="ECO:0000256" key="2">
    <source>
        <dbReference type="SAM" id="MobiDB-lite"/>
    </source>
</evidence>
<accession>A0A9W8I698</accession>
<organism evidence="3 4">
    <name type="scientific">Coemansia brasiliensis</name>
    <dbReference type="NCBI Taxonomy" id="2650707"/>
    <lineage>
        <taxon>Eukaryota</taxon>
        <taxon>Fungi</taxon>
        <taxon>Fungi incertae sedis</taxon>
        <taxon>Zoopagomycota</taxon>
        <taxon>Kickxellomycotina</taxon>
        <taxon>Kickxellomycetes</taxon>
        <taxon>Kickxellales</taxon>
        <taxon>Kickxellaceae</taxon>
        <taxon>Coemansia</taxon>
    </lineage>
</organism>
<dbReference type="PANTHER" id="PTHR31809">
    <property type="entry name" value="BUD13 HOMOLOG"/>
    <property type="match status" value="1"/>
</dbReference>
<dbReference type="EMBL" id="JANBUW010000491">
    <property type="protein sequence ID" value="KAJ2846633.1"/>
    <property type="molecule type" value="Genomic_DNA"/>
</dbReference>
<evidence type="ECO:0000256" key="1">
    <source>
        <dbReference type="ARBA" id="ARBA00011069"/>
    </source>
</evidence>
<gene>
    <name evidence="3" type="primary">CWC26</name>
    <name evidence="3" type="ORF">IWW36_004257</name>
</gene>
<dbReference type="GO" id="GO:0005684">
    <property type="term" value="C:U2-type spliceosomal complex"/>
    <property type="evidence" value="ECO:0007669"/>
    <property type="project" value="TreeGrafter"/>
</dbReference>
<keyword evidence="4" id="KW-1185">Reference proteome</keyword>
<dbReference type="InterPro" id="IPR018609">
    <property type="entry name" value="Bud13"/>
</dbReference>
<feature type="compositionally biased region" description="Basic and acidic residues" evidence="2">
    <location>
        <begin position="112"/>
        <end position="129"/>
    </location>
</feature>
<feature type="region of interest" description="Disordered" evidence="2">
    <location>
        <begin position="1"/>
        <end position="77"/>
    </location>
</feature>
<feature type="region of interest" description="Disordered" evidence="2">
    <location>
        <begin position="272"/>
        <end position="304"/>
    </location>
</feature>
<dbReference type="GO" id="GO:0070274">
    <property type="term" value="C:RES complex"/>
    <property type="evidence" value="ECO:0007669"/>
    <property type="project" value="TreeGrafter"/>
</dbReference>
<feature type="compositionally biased region" description="Basic and acidic residues" evidence="2">
    <location>
        <begin position="284"/>
        <end position="298"/>
    </location>
</feature>
<dbReference type="InterPro" id="IPR051112">
    <property type="entry name" value="CWC26_splicing_factor"/>
</dbReference>
<evidence type="ECO:0000313" key="4">
    <source>
        <dbReference type="Proteomes" id="UP001139887"/>
    </source>
</evidence>